<evidence type="ECO:0000256" key="1">
    <source>
        <dbReference type="SAM" id="MobiDB-lite"/>
    </source>
</evidence>
<feature type="region of interest" description="Disordered" evidence="1">
    <location>
        <begin position="236"/>
        <end position="275"/>
    </location>
</feature>
<dbReference type="STRING" id="1220162.K1VDV9"/>
<dbReference type="PANTHER" id="PTHR23389">
    <property type="entry name" value="CHROMOSOME TRANSMISSION FIDELITY FACTOR 18"/>
    <property type="match status" value="1"/>
</dbReference>
<feature type="compositionally biased region" description="Low complexity" evidence="1">
    <location>
        <begin position="256"/>
        <end position="275"/>
    </location>
</feature>
<dbReference type="OrthoDB" id="9996895at2759"/>
<name>K1VDV9_TRIAC</name>
<evidence type="ECO:0000259" key="2">
    <source>
        <dbReference type="SMART" id="SM00382"/>
    </source>
</evidence>
<feature type="compositionally biased region" description="Low complexity" evidence="1">
    <location>
        <begin position="42"/>
        <end position="57"/>
    </location>
</feature>
<dbReference type="SMART" id="SM00382">
    <property type="entry name" value="AAA"/>
    <property type="match status" value="1"/>
</dbReference>
<dbReference type="HOGENOM" id="CLU_323424_0_0_1"/>
<dbReference type="OMA" id="PNGHERI"/>
<feature type="compositionally biased region" description="Pro residues" evidence="1">
    <location>
        <begin position="246"/>
        <end position="255"/>
    </location>
</feature>
<evidence type="ECO:0000313" key="3">
    <source>
        <dbReference type="EMBL" id="EKD02140.1"/>
    </source>
</evidence>
<dbReference type="Proteomes" id="UP000006757">
    <property type="component" value="Unassembled WGS sequence"/>
</dbReference>
<evidence type="ECO:0000313" key="4">
    <source>
        <dbReference type="Proteomes" id="UP000006757"/>
    </source>
</evidence>
<reference evidence="3 4" key="1">
    <citation type="journal article" date="2012" name="Eukaryot. Cell">
        <title>Genome sequence of the Trichosporon asahii environmental strain CBS 8904.</title>
        <authorList>
            <person name="Yang R.Y."/>
            <person name="Li H.T."/>
            <person name="Zhu H."/>
            <person name="Zhou G.P."/>
            <person name="Wang M."/>
            <person name="Wang L."/>
        </authorList>
    </citation>
    <scope>NUCLEOTIDE SEQUENCE [LARGE SCALE GENOMIC DNA]</scope>
    <source>
        <strain evidence="3 4">CBS 8904</strain>
    </source>
</reference>
<sequence>MSTEQPDAGTANGAGSSKAQAQGQASLSAMWGKPAPVPPPETATAPTWAAVSSSPPSSDVPPVPNTESVAPPAPAQATLQLPLASLAPAMSKTPSATSTASNSQPRKRRKKETGPPQGKLVFGVNGVGVGAPSPPPEEKKKKEGKGKRKSAAGDVNGASEEGSKKRRGKANTNGNGAPRSLLSPDTASEAPELSDSEIEVLGEGKHKGTGSSMDPVRVDESPKLPKKIMFAADQKSTTHSFFSKPAPAPVEPVPPSGTATPTAAGSGAAGPAGPAKKAVHSFFATAGKGEPGTTKKGWGCCKEGEEPRAYLPFNEWAEHVGWRFDGGATWSAHRPAAPSAIDDGTFWRHYLSDEAGPSRPSPKAASEAVSAPPFVLDHPAIAAVERTPKDAQQSWCDLHRPRTAAAVLGNEVEATYLRDWLKALSVGAIDSKRVIRKVHRRKAVNPELLWIVDDAGLFGDPDPLGDTMYEDDEIPEPVEEPLLPLGARPDQYPIIGNWVSNTILLSGPSGTGKSAAVHAAATELGWEVFEVYPGIGRRTGANLLSLVGDVGKNHTVTREKKADKKSAADALKAMFGKAKPAKPTPPPKASQGSAADPIELDDESKDPDVEVVPSPAKVVDTPEPPAESKSQQSLILIDEADILFEEESSFWPALVSLIAESRRPVVITCNDAAAADNPALQAGTFLPRASPYQPDLVDQPLPPNGNEPAEVFDLRAAITQLQLDRGVAKEDSGEDVGDLASLEQRFENMSFADAFVAQRDWGRLEVDRYAPTPDDEEAKGRLLKPFTQDAYPILAVCDWSDAIAETIISLSGGAIPQKNVQYEQTKYIRHVLPLLDEIVYLDGRLLPHPSLFLETIPFVRTVVRADDLLVIEDSQASNEGAPRINRRTGRLMRTGRYERWLEMPEELLDIARYGGLEA</sequence>
<dbReference type="GO" id="GO:0005634">
    <property type="term" value="C:nucleus"/>
    <property type="evidence" value="ECO:0007669"/>
    <property type="project" value="TreeGrafter"/>
</dbReference>
<dbReference type="EMBL" id="AMBO01000296">
    <property type="protein sequence ID" value="EKD02140.1"/>
    <property type="molecule type" value="Genomic_DNA"/>
</dbReference>
<accession>K1VDV9</accession>
<dbReference type="SUPFAM" id="SSF52540">
    <property type="entry name" value="P-loop containing nucleoside triphosphate hydrolases"/>
    <property type="match status" value="1"/>
</dbReference>
<organism evidence="3 4">
    <name type="scientific">Trichosporon asahii var. asahii (strain CBS 8904)</name>
    <name type="common">Yeast</name>
    <dbReference type="NCBI Taxonomy" id="1220162"/>
    <lineage>
        <taxon>Eukaryota</taxon>
        <taxon>Fungi</taxon>
        <taxon>Dikarya</taxon>
        <taxon>Basidiomycota</taxon>
        <taxon>Agaricomycotina</taxon>
        <taxon>Tremellomycetes</taxon>
        <taxon>Trichosporonales</taxon>
        <taxon>Trichosporonaceae</taxon>
        <taxon>Trichosporon</taxon>
    </lineage>
</organism>
<protein>
    <recommendedName>
        <fullName evidence="2">AAA+ ATPase domain-containing protein</fullName>
    </recommendedName>
</protein>
<dbReference type="PANTHER" id="PTHR23389:SF21">
    <property type="entry name" value="ATPASE FAMILY AAA DOMAIN-CONTAINING PROTEIN 5"/>
    <property type="match status" value="1"/>
</dbReference>
<dbReference type="AlphaFoldDB" id="K1VDV9"/>
<feature type="compositionally biased region" description="Low complexity" evidence="1">
    <location>
        <begin position="11"/>
        <end position="29"/>
    </location>
</feature>
<feature type="region of interest" description="Disordered" evidence="1">
    <location>
        <begin position="1"/>
        <end position="220"/>
    </location>
</feature>
<dbReference type="eggNOG" id="KOG1968">
    <property type="taxonomic scope" value="Eukaryota"/>
</dbReference>
<dbReference type="InterPro" id="IPR027417">
    <property type="entry name" value="P-loop_NTPase"/>
</dbReference>
<feature type="compositionally biased region" description="Polar residues" evidence="1">
    <location>
        <begin position="92"/>
        <end position="104"/>
    </location>
</feature>
<dbReference type="GO" id="GO:0003677">
    <property type="term" value="F:DNA binding"/>
    <property type="evidence" value="ECO:0007669"/>
    <property type="project" value="TreeGrafter"/>
</dbReference>
<dbReference type="InParanoid" id="K1VDV9"/>
<feature type="compositionally biased region" description="Low complexity" evidence="1">
    <location>
        <begin position="75"/>
        <end position="89"/>
    </location>
</feature>
<dbReference type="InterPro" id="IPR003593">
    <property type="entry name" value="AAA+_ATPase"/>
</dbReference>
<keyword evidence="4" id="KW-1185">Reference proteome</keyword>
<feature type="region of interest" description="Disordered" evidence="1">
    <location>
        <begin position="576"/>
        <end position="631"/>
    </location>
</feature>
<comment type="caution">
    <text evidence="3">The sequence shown here is derived from an EMBL/GenBank/DDBJ whole genome shotgun (WGS) entry which is preliminary data.</text>
</comment>
<feature type="domain" description="AAA+ ATPase" evidence="2">
    <location>
        <begin position="499"/>
        <end position="690"/>
    </location>
</feature>
<gene>
    <name evidence="3" type="ORF">A1Q2_03502</name>
</gene>
<dbReference type="Gene3D" id="3.40.50.300">
    <property type="entry name" value="P-loop containing nucleotide triphosphate hydrolases"/>
    <property type="match status" value="1"/>
</dbReference>
<proteinExistence type="predicted"/>